<feature type="domain" description="Lcl C-terminal" evidence="3">
    <location>
        <begin position="806"/>
        <end position="924"/>
    </location>
</feature>
<dbReference type="PANTHER" id="PTHR35812:SF1">
    <property type="entry name" value="LIPOPROTEIN"/>
    <property type="match status" value="1"/>
</dbReference>
<evidence type="ECO:0000259" key="4">
    <source>
        <dbReference type="Pfam" id="PF13205"/>
    </source>
</evidence>
<dbReference type="RefSeq" id="WP_135588697.1">
    <property type="nucleotide sequence ID" value="NZ_RQEP01000018.1"/>
</dbReference>
<keyword evidence="2" id="KW-1133">Transmembrane helix</keyword>
<dbReference type="Pfam" id="PF07603">
    <property type="entry name" value="Lcl_C"/>
    <property type="match status" value="1"/>
</dbReference>
<keyword evidence="7" id="KW-1185">Reference proteome</keyword>
<dbReference type="PANTHER" id="PTHR35812">
    <property type="entry name" value="LIPOPROTEIN"/>
    <property type="match status" value="1"/>
</dbReference>
<name>A0A4R9FQN9_9LEPT</name>
<evidence type="ECO:0000313" key="7">
    <source>
        <dbReference type="Proteomes" id="UP000297453"/>
    </source>
</evidence>
<feature type="domain" description="SbsA Ig-like" evidence="4">
    <location>
        <begin position="641"/>
        <end position="756"/>
    </location>
</feature>
<dbReference type="InterPro" id="IPR059177">
    <property type="entry name" value="GH29D-like_dom"/>
</dbReference>
<gene>
    <name evidence="6" type="ORF">EHO59_12895</name>
</gene>
<dbReference type="EMBL" id="RQEP01000018">
    <property type="protein sequence ID" value="TGK00823.1"/>
    <property type="molecule type" value="Genomic_DNA"/>
</dbReference>
<keyword evidence="2" id="KW-0812">Transmembrane</keyword>
<sequence length="935" mass="97072">MSGIGTIFTVRYSLFTNLAIVFFSLSFFSCSPNRQNYSLLSALEQMIVGLIGGSGGGGGIITPPGNGLGSFTPGESINLNNSSGPTVNGVIIDPSGSGKALGISTQGNGVPNLIFLYPNNSSSPNAVDINGDGAPDYYLCYLSNGSVNLTTGSNCSGNTVTIYPNQGFDINGDGVVDNPMIARLAADVISPSSSISPNPGSYGGVQIATIVCADNVAPGNIAYTIDGSTPAYSPQNGTITNPPKTTVTIGGNGDGTYAIKYRCRDLAGNIENVNTASYVINHNIPNVSIVTPASSFYLSSTSGAVQTASYVWKSTQVGSYSIRQNATGCTDGNVIESGMTGANQNNTSFISANQLSVGPNSIFICVNSGLVGQISFTITRDDTKPVIAASPGAGGYGYDGVTPVSIQLAYADNINVSSGYQMAYTTDGSTPAINSLTGAITNGNSFPPPAASTIDLISNTNLQFIARDPAGNLSLVGSAAYVIDSSRPTIQVNGYTPSNQVIDGSTAFGINWQFSGTGASYKVLLGGNRCTASTVSSIVNGVTVTKNVYSGPSGARYSNTVDCECNNGSTPTGTSTFISGNVVTGTASNSDIKVNTAVNTSLANLNFTAGKNSLIICVGNQANQPEYGMQTGSQTINVWKDTQAPLLVSATPSGGATDVNPNPGKLTLVFSEPLDPTSTPNLTVQVFQYGSWATIDTSKAKFQFLASSNQPDTLVIWLPSIFFPENALIQWSIAAGTLKDAASLALASTITQSFLTTTYEVANTYAPPILRTGTGEDLTFGDAKAQNLSNTVPGGLWSNSYPTDLVVFDYNTKLVWKKDEENLKTDFFSAINGCANLNIANSGAGYATLTNWRLPSAQELATLSIYDGSSPSIASASVFGSLNAAPYWTSTLFTPTVTNAWYVDFQYPDLYFGPVTASNWVRCVSGVPGSNPLVP</sequence>
<evidence type="ECO:0000259" key="5">
    <source>
        <dbReference type="Pfam" id="PF13290"/>
    </source>
</evidence>
<reference evidence="6" key="1">
    <citation type="journal article" date="2019" name="PLoS Negl. Trop. Dis.">
        <title>Revisiting the worldwide diversity of Leptospira species in the environment.</title>
        <authorList>
            <person name="Vincent A.T."/>
            <person name="Schiettekatte O."/>
            <person name="Bourhy P."/>
            <person name="Veyrier F.J."/>
            <person name="Picardeau M."/>
        </authorList>
    </citation>
    <scope>NUCLEOTIDE SEQUENCE [LARGE SCALE GENOMIC DNA]</scope>
    <source>
        <strain evidence="6">SSS9</strain>
    </source>
</reference>
<protein>
    <submittedName>
        <fullName evidence="6">DUF1566 domain-containing protein</fullName>
    </submittedName>
</protein>
<comment type="caution">
    <text evidence="6">The sequence shown here is derived from an EMBL/GenBank/DDBJ whole genome shotgun (WGS) entry which is preliminary data.</text>
</comment>
<dbReference type="Pfam" id="PF13205">
    <property type="entry name" value="Big_5"/>
    <property type="match status" value="1"/>
</dbReference>
<feature type="domain" description="GH29D-like beta-sandwich" evidence="5">
    <location>
        <begin position="417"/>
        <end position="476"/>
    </location>
</feature>
<keyword evidence="2" id="KW-0472">Membrane</keyword>
<proteinExistence type="predicted"/>
<dbReference type="InterPro" id="IPR011460">
    <property type="entry name" value="Lcl_C"/>
</dbReference>
<dbReference type="InterPro" id="IPR032812">
    <property type="entry name" value="SbsA_Ig"/>
</dbReference>
<evidence type="ECO:0000256" key="1">
    <source>
        <dbReference type="ARBA" id="ARBA00022729"/>
    </source>
</evidence>
<evidence type="ECO:0000256" key="2">
    <source>
        <dbReference type="SAM" id="Phobius"/>
    </source>
</evidence>
<dbReference type="AlphaFoldDB" id="A0A4R9FQN9"/>
<dbReference type="OrthoDB" id="343463at2"/>
<dbReference type="Proteomes" id="UP000297453">
    <property type="component" value="Unassembled WGS sequence"/>
</dbReference>
<accession>A0A4R9FQN9</accession>
<feature type="transmembrane region" description="Helical" evidence="2">
    <location>
        <begin position="12"/>
        <end position="29"/>
    </location>
</feature>
<evidence type="ECO:0000313" key="6">
    <source>
        <dbReference type="EMBL" id="TGK00823.1"/>
    </source>
</evidence>
<evidence type="ECO:0000259" key="3">
    <source>
        <dbReference type="Pfam" id="PF07603"/>
    </source>
</evidence>
<keyword evidence="1" id="KW-0732">Signal</keyword>
<dbReference type="Pfam" id="PF13290">
    <property type="entry name" value="CHB_HEX_C_1"/>
    <property type="match status" value="1"/>
</dbReference>
<organism evidence="6 7">
    <name type="scientific">Leptospira semungkisensis</name>
    <dbReference type="NCBI Taxonomy" id="2484985"/>
    <lineage>
        <taxon>Bacteria</taxon>
        <taxon>Pseudomonadati</taxon>
        <taxon>Spirochaetota</taxon>
        <taxon>Spirochaetia</taxon>
        <taxon>Leptospirales</taxon>
        <taxon>Leptospiraceae</taxon>
        <taxon>Leptospira</taxon>
    </lineage>
</organism>